<dbReference type="PANTHER" id="PTHR38445">
    <property type="entry name" value="HTH-TYPE TRANSCRIPTIONAL REPRESSOR YTRA"/>
    <property type="match status" value="1"/>
</dbReference>
<evidence type="ECO:0000259" key="4">
    <source>
        <dbReference type="PROSITE" id="PS50949"/>
    </source>
</evidence>
<dbReference type="Proteomes" id="UP000008914">
    <property type="component" value="Chromosome"/>
</dbReference>
<keyword evidence="1" id="KW-0805">Transcription regulation</keyword>
<dbReference type="eggNOG" id="COG1725">
    <property type="taxonomic scope" value="Bacteria"/>
</dbReference>
<dbReference type="STRING" id="710696.Intca_0222"/>
<dbReference type="CDD" id="cd07377">
    <property type="entry name" value="WHTH_GntR"/>
    <property type="match status" value="1"/>
</dbReference>
<keyword evidence="2" id="KW-0238">DNA-binding</keyword>
<dbReference type="GO" id="GO:0003700">
    <property type="term" value="F:DNA-binding transcription factor activity"/>
    <property type="evidence" value="ECO:0007669"/>
    <property type="project" value="InterPro"/>
</dbReference>
<accession>E6S639</accession>
<dbReference type="AlphaFoldDB" id="E6S639"/>
<feature type="domain" description="HTH gntR-type" evidence="4">
    <location>
        <begin position="17"/>
        <end position="85"/>
    </location>
</feature>
<dbReference type="GO" id="GO:0003677">
    <property type="term" value="F:DNA binding"/>
    <property type="evidence" value="ECO:0007669"/>
    <property type="project" value="UniProtKB-KW"/>
</dbReference>
<dbReference type="Gene3D" id="1.10.10.10">
    <property type="entry name" value="Winged helix-like DNA-binding domain superfamily/Winged helix DNA-binding domain"/>
    <property type="match status" value="1"/>
</dbReference>
<keyword evidence="3" id="KW-0804">Transcription</keyword>
<dbReference type="SMART" id="SM00345">
    <property type="entry name" value="HTH_GNTR"/>
    <property type="match status" value="1"/>
</dbReference>
<organism evidence="5 6">
    <name type="scientific">Intrasporangium calvum (strain ATCC 23552 / DSM 43043 / JCM 3097 / NBRC 12989 / NCIMB 10167 / NRRL B-3866 / 7 KIP)</name>
    <dbReference type="NCBI Taxonomy" id="710696"/>
    <lineage>
        <taxon>Bacteria</taxon>
        <taxon>Bacillati</taxon>
        <taxon>Actinomycetota</taxon>
        <taxon>Actinomycetes</taxon>
        <taxon>Micrococcales</taxon>
        <taxon>Intrasporangiaceae</taxon>
        <taxon>Intrasporangium</taxon>
    </lineage>
</organism>
<dbReference type="InterPro" id="IPR000524">
    <property type="entry name" value="Tscrpt_reg_HTH_GntR"/>
</dbReference>
<dbReference type="PANTHER" id="PTHR38445:SF9">
    <property type="entry name" value="HTH-TYPE TRANSCRIPTIONAL REPRESSOR YTRA"/>
    <property type="match status" value="1"/>
</dbReference>
<dbReference type="RefSeq" id="WP_013491101.1">
    <property type="nucleotide sequence ID" value="NC_014830.1"/>
</dbReference>
<evidence type="ECO:0000256" key="1">
    <source>
        <dbReference type="ARBA" id="ARBA00023015"/>
    </source>
</evidence>
<evidence type="ECO:0000313" key="5">
    <source>
        <dbReference type="EMBL" id="ADU46779.1"/>
    </source>
</evidence>
<dbReference type="InterPro" id="IPR036390">
    <property type="entry name" value="WH_DNA-bd_sf"/>
</dbReference>
<reference evidence="5 6" key="1">
    <citation type="journal article" date="2010" name="Stand. Genomic Sci.">
        <title>Complete genome sequence of Intrasporangium calvum type strain (7 KIP).</title>
        <authorList>
            <person name="Del Rio T.G."/>
            <person name="Chertkov O."/>
            <person name="Yasawong M."/>
            <person name="Lucas S."/>
            <person name="Deshpande S."/>
            <person name="Cheng J.F."/>
            <person name="Detter C."/>
            <person name="Tapia R."/>
            <person name="Han C."/>
            <person name="Goodwin L."/>
            <person name="Pitluck S."/>
            <person name="Liolios K."/>
            <person name="Ivanova N."/>
            <person name="Mavromatis K."/>
            <person name="Pati A."/>
            <person name="Chen A."/>
            <person name="Palaniappan K."/>
            <person name="Land M."/>
            <person name="Hauser L."/>
            <person name="Chang Y.J."/>
            <person name="Jeffries C.D."/>
            <person name="Rohde M."/>
            <person name="Pukall R."/>
            <person name="Sikorski J."/>
            <person name="Goker M."/>
            <person name="Woyke T."/>
            <person name="Bristow J."/>
            <person name="Eisen J.A."/>
            <person name="Markowitz V."/>
            <person name="Hugenholtz P."/>
            <person name="Kyrpides N.C."/>
            <person name="Klenk H.P."/>
            <person name="Lapidus A."/>
        </authorList>
    </citation>
    <scope>NUCLEOTIDE SEQUENCE [LARGE SCALE GENOMIC DNA]</scope>
    <source>
        <strain evidence="6">ATCC 23552 / DSM 43043 / JCM 3097 / NBRC 12989 / 7 KIP</strain>
    </source>
</reference>
<sequence>MTGPNDLSITIDPASAEPPFEQVRAQLAALIRSGRLLPGDRLPTVRALAAHLGLAANTVARTYKELEAAGLVETRGRAGTVVASGEHTADVALAALAARYAVAAREAGVDDATAVDLVRSALRSS</sequence>
<evidence type="ECO:0000256" key="2">
    <source>
        <dbReference type="ARBA" id="ARBA00023125"/>
    </source>
</evidence>
<dbReference type="InterPro" id="IPR036388">
    <property type="entry name" value="WH-like_DNA-bd_sf"/>
</dbReference>
<dbReference type="Pfam" id="PF00392">
    <property type="entry name" value="GntR"/>
    <property type="match status" value="1"/>
</dbReference>
<name>E6S639_INTC7</name>
<dbReference type="PROSITE" id="PS50949">
    <property type="entry name" value="HTH_GNTR"/>
    <property type="match status" value="1"/>
</dbReference>
<evidence type="ECO:0000313" key="6">
    <source>
        <dbReference type="Proteomes" id="UP000008914"/>
    </source>
</evidence>
<dbReference type="SUPFAM" id="SSF46785">
    <property type="entry name" value="Winged helix' DNA-binding domain"/>
    <property type="match status" value="1"/>
</dbReference>
<proteinExistence type="predicted"/>
<keyword evidence="6" id="KW-1185">Reference proteome</keyword>
<dbReference type="OrthoDB" id="4307011at2"/>
<protein>
    <submittedName>
        <fullName evidence="5">Transcriptional regulator, GntR family</fullName>
    </submittedName>
</protein>
<dbReference type="EMBL" id="CP002343">
    <property type="protein sequence ID" value="ADU46779.1"/>
    <property type="molecule type" value="Genomic_DNA"/>
</dbReference>
<dbReference type="KEGG" id="ica:Intca_0222"/>
<gene>
    <name evidence="5" type="ordered locus">Intca_0222</name>
</gene>
<evidence type="ECO:0000256" key="3">
    <source>
        <dbReference type="ARBA" id="ARBA00023163"/>
    </source>
</evidence>
<dbReference type="HOGENOM" id="CLU_017584_10_1_11"/>